<protein>
    <submittedName>
        <fullName evidence="2">Uncharacterized protein</fullName>
    </submittedName>
</protein>
<gene>
    <name evidence="2" type="ORF">B0I36DRAFT_18902</name>
</gene>
<sequence>MKRGAQLQHRQRKSTGTRDLSLASLHPALATPAARHSNKVPCKTRCHATTKCTGIVRLDQPCQCQSGTAYQLLPVLRTPSGLDISSTPANTQSAAGAPRASGGGGRAAGSLLRHVAFLLIIDMVARKDRARNKGCSLPETSPSGTLIHVLYGSGKCH</sequence>
<evidence type="ECO:0000313" key="3">
    <source>
        <dbReference type="Proteomes" id="UP000756346"/>
    </source>
</evidence>
<dbReference type="GeneID" id="70178310"/>
<evidence type="ECO:0000256" key="1">
    <source>
        <dbReference type="SAM" id="MobiDB-lite"/>
    </source>
</evidence>
<feature type="region of interest" description="Disordered" evidence="1">
    <location>
        <begin position="83"/>
        <end position="105"/>
    </location>
</feature>
<dbReference type="Proteomes" id="UP000756346">
    <property type="component" value="Unassembled WGS sequence"/>
</dbReference>
<organism evidence="2 3">
    <name type="scientific">Microdochium trichocladiopsis</name>
    <dbReference type="NCBI Taxonomy" id="1682393"/>
    <lineage>
        <taxon>Eukaryota</taxon>
        <taxon>Fungi</taxon>
        <taxon>Dikarya</taxon>
        <taxon>Ascomycota</taxon>
        <taxon>Pezizomycotina</taxon>
        <taxon>Sordariomycetes</taxon>
        <taxon>Xylariomycetidae</taxon>
        <taxon>Xylariales</taxon>
        <taxon>Microdochiaceae</taxon>
        <taxon>Microdochium</taxon>
    </lineage>
</organism>
<reference evidence="2" key="1">
    <citation type="journal article" date="2021" name="Nat. Commun.">
        <title>Genetic determinants of endophytism in the Arabidopsis root mycobiome.</title>
        <authorList>
            <person name="Mesny F."/>
            <person name="Miyauchi S."/>
            <person name="Thiergart T."/>
            <person name="Pickel B."/>
            <person name="Atanasova L."/>
            <person name="Karlsson M."/>
            <person name="Huettel B."/>
            <person name="Barry K.W."/>
            <person name="Haridas S."/>
            <person name="Chen C."/>
            <person name="Bauer D."/>
            <person name="Andreopoulos W."/>
            <person name="Pangilinan J."/>
            <person name="LaButti K."/>
            <person name="Riley R."/>
            <person name="Lipzen A."/>
            <person name="Clum A."/>
            <person name="Drula E."/>
            <person name="Henrissat B."/>
            <person name="Kohler A."/>
            <person name="Grigoriev I.V."/>
            <person name="Martin F.M."/>
            <person name="Hacquard S."/>
        </authorList>
    </citation>
    <scope>NUCLEOTIDE SEQUENCE</scope>
    <source>
        <strain evidence="2">MPI-CAGE-CH-0230</strain>
    </source>
</reference>
<feature type="compositionally biased region" description="Basic residues" evidence="1">
    <location>
        <begin position="1"/>
        <end position="15"/>
    </location>
</feature>
<dbReference type="EMBL" id="JAGTJQ010000001">
    <property type="protein sequence ID" value="KAH7041067.1"/>
    <property type="molecule type" value="Genomic_DNA"/>
</dbReference>
<evidence type="ECO:0000313" key="2">
    <source>
        <dbReference type="EMBL" id="KAH7041067.1"/>
    </source>
</evidence>
<name>A0A9P9BWS3_9PEZI</name>
<proteinExistence type="predicted"/>
<keyword evidence="3" id="KW-1185">Reference proteome</keyword>
<feature type="compositionally biased region" description="Polar residues" evidence="1">
    <location>
        <begin position="83"/>
        <end position="92"/>
    </location>
</feature>
<feature type="region of interest" description="Disordered" evidence="1">
    <location>
        <begin position="1"/>
        <end position="22"/>
    </location>
</feature>
<accession>A0A9P9BWS3</accession>
<dbReference type="AlphaFoldDB" id="A0A9P9BWS3"/>
<comment type="caution">
    <text evidence="2">The sequence shown here is derived from an EMBL/GenBank/DDBJ whole genome shotgun (WGS) entry which is preliminary data.</text>
</comment>
<dbReference type="RefSeq" id="XP_046019122.1">
    <property type="nucleotide sequence ID" value="XM_046148764.1"/>
</dbReference>